<evidence type="ECO:0000256" key="4">
    <source>
        <dbReference type="RuleBase" id="RU364147"/>
    </source>
</evidence>
<dbReference type="GO" id="GO:0016592">
    <property type="term" value="C:mediator complex"/>
    <property type="evidence" value="ECO:0007669"/>
    <property type="project" value="InterPro"/>
</dbReference>
<evidence type="ECO:0000256" key="2">
    <source>
        <dbReference type="ARBA" id="ARBA00008186"/>
    </source>
</evidence>
<comment type="function">
    <text evidence="4">Component of the Mediator complex, a coactivator involved in the regulated transcription of nearly all RNA polymerase II-dependent genes. Mediator functions as a bridge to convey information from gene-specific regulatory proteins to the basal RNA polymerase II transcription machinery. Mediator is recruited to promoters by direct interactions with regulatory proteins and serves as a scaffold for the assembly of a functional pre-initiation complex with RNA polymerase II and the general transcription factors.</text>
</comment>
<evidence type="ECO:0000313" key="6">
    <source>
        <dbReference type="EMBL" id="SCV73698.1"/>
    </source>
</evidence>
<dbReference type="GO" id="GO:0003712">
    <property type="term" value="F:transcription coregulator activity"/>
    <property type="evidence" value="ECO:0007669"/>
    <property type="project" value="InterPro"/>
</dbReference>
<feature type="region of interest" description="Disordered" evidence="5">
    <location>
        <begin position="176"/>
        <end position="199"/>
    </location>
</feature>
<comment type="subcellular location">
    <subcellularLocation>
        <location evidence="1 4">Nucleus</location>
    </subcellularLocation>
</comment>
<comment type="subunit">
    <text evidence="4">Component of the Mediator complex.</text>
</comment>
<accession>A0A238FR62</accession>
<dbReference type="Pfam" id="PF10280">
    <property type="entry name" value="Med11"/>
    <property type="match status" value="1"/>
</dbReference>
<proteinExistence type="inferred from homology"/>
<protein>
    <recommendedName>
        <fullName evidence="4">Mediator of RNA polymerase II transcription subunit 11</fullName>
    </recommendedName>
    <alternativeName>
        <fullName evidence="4">Mediator complex subunit 11</fullName>
    </alternativeName>
</protein>
<dbReference type="EMBL" id="FMSP01000019">
    <property type="protein sequence ID" value="SCV73698.1"/>
    <property type="molecule type" value="Genomic_DNA"/>
</dbReference>
<feature type="compositionally biased region" description="Acidic residues" evidence="5">
    <location>
        <begin position="76"/>
        <end position="99"/>
    </location>
</feature>
<sequence>MSALVGYTSSSASSDHDDDMQGGSVEVDDQAPSQPPPPPPTEAEAAAEVAPAAPAPAPPGVTSEQPQQEDRPDGKEEQDEDEDQGDDDDDDDKDDDVTPEPDYSFASPPPPPLDANGDGEDGERDLPEKKPALDDDDKEERPTTLKAATRIHELDAIQQDIAKLLHLAGCTLASLDPEPNPNLDPTTEKHDPDTTIPEDKKERFDHFARSYFTTLNKADLFIVLVHLSQDIQLSLRTSIRHLALSKPSPQALLDPNYASLLPTAALEPGQSSIAAGGTAHRSRIDPLPLTKTIPKWKTGDAKAASAGGVKEDGSMKLSVAARELQAEAWRDLAQLGAGQHPTKGE</sequence>
<dbReference type="AlphaFoldDB" id="A0A238FR62"/>
<dbReference type="InterPro" id="IPR019404">
    <property type="entry name" value="Mediator_Med11"/>
</dbReference>
<feature type="compositionally biased region" description="Low complexity" evidence="5">
    <location>
        <begin position="42"/>
        <end position="52"/>
    </location>
</feature>
<keyword evidence="4" id="KW-0804">Transcription</keyword>
<keyword evidence="3 4" id="KW-0539">Nucleus</keyword>
<keyword evidence="4" id="KW-0010">Activator</keyword>
<evidence type="ECO:0000313" key="7">
    <source>
        <dbReference type="Proteomes" id="UP000198372"/>
    </source>
</evidence>
<organism evidence="6 7">
    <name type="scientific">Microbotryum intermedium</name>
    <dbReference type="NCBI Taxonomy" id="269621"/>
    <lineage>
        <taxon>Eukaryota</taxon>
        <taxon>Fungi</taxon>
        <taxon>Dikarya</taxon>
        <taxon>Basidiomycota</taxon>
        <taxon>Pucciniomycotina</taxon>
        <taxon>Microbotryomycetes</taxon>
        <taxon>Microbotryales</taxon>
        <taxon>Microbotryaceae</taxon>
        <taxon>Microbotryum</taxon>
    </lineage>
</organism>
<reference evidence="7" key="1">
    <citation type="submission" date="2016-09" db="EMBL/GenBank/DDBJ databases">
        <authorList>
            <person name="Jeantristanb JTB J.-T."/>
            <person name="Ricardo R."/>
        </authorList>
    </citation>
    <scope>NUCLEOTIDE SEQUENCE [LARGE SCALE GENOMIC DNA]</scope>
</reference>
<feature type="region of interest" description="Disordered" evidence="5">
    <location>
        <begin position="1"/>
        <end position="142"/>
    </location>
</feature>
<dbReference type="Proteomes" id="UP000198372">
    <property type="component" value="Unassembled WGS sequence"/>
</dbReference>
<comment type="similarity">
    <text evidence="2 4">Belongs to the Mediator complex subunit 11 family.</text>
</comment>
<keyword evidence="4" id="KW-0805">Transcription regulation</keyword>
<dbReference type="OrthoDB" id="3358442at2759"/>
<dbReference type="GO" id="GO:0006357">
    <property type="term" value="P:regulation of transcription by RNA polymerase II"/>
    <property type="evidence" value="ECO:0007669"/>
    <property type="project" value="InterPro"/>
</dbReference>
<evidence type="ECO:0000256" key="3">
    <source>
        <dbReference type="ARBA" id="ARBA00023242"/>
    </source>
</evidence>
<keyword evidence="7" id="KW-1185">Reference proteome</keyword>
<gene>
    <name evidence="4" type="primary">MED11</name>
    <name evidence="6" type="ORF">BQ2448_6128</name>
</gene>
<evidence type="ECO:0000256" key="5">
    <source>
        <dbReference type="SAM" id="MobiDB-lite"/>
    </source>
</evidence>
<name>A0A238FR62_9BASI</name>
<feature type="compositionally biased region" description="Basic and acidic residues" evidence="5">
    <location>
        <begin position="186"/>
        <end position="199"/>
    </location>
</feature>
<evidence type="ECO:0000256" key="1">
    <source>
        <dbReference type="ARBA" id="ARBA00004123"/>
    </source>
</evidence>
<feature type="compositionally biased region" description="Basic and acidic residues" evidence="5">
    <location>
        <begin position="124"/>
        <end position="142"/>
    </location>
</feature>